<accession>A0A9D4EL40</accession>
<sequence>MKNVLYLLIQDGRFEWPCKGALPSMDGIPKEHCIVLTTYRPWKLADERFKNSQIDVLLEVDGISDLKHSLKGYYDAYLTKQRI</sequence>
<dbReference type="Proteomes" id="UP000828390">
    <property type="component" value="Unassembled WGS sequence"/>
</dbReference>
<evidence type="ECO:0000313" key="1">
    <source>
        <dbReference type="EMBL" id="KAH3779942.1"/>
    </source>
</evidence>
<reference evidence="1" key="2">
    <citation type="submission" date="2020-11" db="EMBL/GenBank/DDBJ databases">
        <authorList>
            <person name="McCartney M.A."/>
            <person name="Auch B."/>
            <person name="Kono T."/>
            <person name="Mallez S."/>
            <person name="Becker A."/>
            <person name="Gohl D.M."/>
            <person name="Silverstein K.A.T."/>
            <person name="Koren S."/>
            <person name="Bechman K.B."/>
            <person name="Herman A."/>
            <person name="Abrahante J.E."/>
            <person name="Garbe J."/>
        </authorList>
    </citation>
    <scope>NUCLEOTIDE SEQUENCE</scope>
    <source>
        <strain evidence="1">Duluth1</strain>
        <tissue evidence="1">Whole animal</tissue>
    </source>
</reference>
<dbReference type="EMBL" id="JAIWYP010000008">
    <property type="protein sequence ID" value="KAH3779942.1"/>
    <property type="molecule type" value="Genomic_DNA"/>
</dbReference>
<evidence type="ECO:0000313" key="2">
    <source>
        <dbReference type="Proteomes" id="UP000828390"/>
    </source>
</evidence>
<keyword evidence="2" id="KW-1185">Reference proteome</keyword>
<proteinExistence type="predicted"/>
<comment type="caution">
    <text evidence="1">The sequence shown here is derived from an EMBL/GenBank/DDBJ whole genome shotgun (WGS) entry which is preliminary data.</text>
</comment>
<dbReference type="AlphaFoldDB" id="A0A9D4EL40"/>
<name>A0A9D4EL40_DREPO</name>
<gene>
    <name evidence="1" type="ORF">DPMN_157751</name>
</gene>
<reference evidence="1" key="1">
    <citation type="journal article" date="2019" name="bioRxiv">
        <title>The Genome of the Zebra Mussel, Dreissena polymorpha: A Resource for Invasive Species Research.</title>
        <authorList>
            <person name="McCartney M.A."/>
            <person name="Auch B."/>
            <person name="Kono T."/>
            <person name="Mallez S."/>
            <person name="Zhang Y."/>
            <person name="Obille A."/>
            <person name="Becker A."/>
            <person name="Abrahante J.E."/>
            <person name="Garbe J."/>
            <person name="Badalamenti J.P."/>
            <person name="Herman A."/>
            <person name="Mangelson H."/>
            <person name="Liachko I."/>
            <person name="Sullivan S."/>
            <person name="Sone E.D."/>
            <person name="Koren S."/>
            <person name="Silverstein K.A.T."/>
            <person name="Beckman K.B."/>
            <person name="Gohl D.M."/>
        </authorList>
    </citation>
    <scope>NUCLEOTIDE SEQUENCE</scope>
    <source>
        <strain evidence="1">Duluth1</strain>
        <tissue evidence="1">Whole animal</tissue>
    </source>
</reference>
<protein>
    <submittedName>
        <fullName evidence="1">Uncharacterized protein</fullName>
    </submittedName>
</protein>
<organism evidence="1 2">
    <name type="scientific">Dreissena polymorpha</name>
    <name type="common">Zebra mussel</name>
    <name type="synonym">Mytilus polymorpha</name>
    <dbReference type="NCBI Taxonomy" id="45954"/>
    <lineage>
        <taxon>Eukaryota</taxon>
        <taxon>Metazoa</taxon>
        <taxon>Spiralia</taxon>
        <taxon>Lophotrochozoa</taxon>
        <taxon>Mollusca</taxon>
        <taxon>Bivalvia</taxon>
        <taxon>Autobranchia</taxon>
        <taxon>Heteroconchia</taxon>
        <taxon>Euheterodonta</taxon>
        <taxon>Imparidentia</taxon>
        <taxon>Neoheterodontei</taxon>
        <taxon>Myida</taxon>
        <taxon>Dreissenoidea</taxon>
        <taxon>Dreissenidae</taxon>
        <taxon>Dreissena</taxon>
    </lineage>
</organism>